<reference evidence="2 3" key="1">
    <citation type="submission" date="2019-11" db="EMBL/GenBank/DDBJ databases">
        <authorList>
            <person name="Dong K."/>
        </authorList>
    </citation>
    <scope>NUCLEOTIDE SEQUENCE [LARGE SCALE GENOMIC DNA]</scope>
    <source>
        <strain evidence="2 3">DK608</strain>
    </source>
</reference>
<dbReference type="Gene3D" id="3.90.1520.10">
    <property type="entry name" value="H-NOX domain"/>
    <property type="match status" value="1"/>
</dbReference>
<dbReference type="Proteomes" id="UP000478740">
    <property type="component" value="Unassembled WGS sequence"/>
</dbReference>
<name>A0A6L6J206_9RHOB</name>
<organism evidence="2 3">
    <name type="scientific">Paracoccus shanxieyensis</name>
    <dbReference type="NCBI Taxonomy" id="2675752"/>
    <lineage>
        <taxon>Bacteria</taxon>
        <taxon>Pseudomonadati</taxon>
        <taxon>Pseudomonadota</taxon>
        <taxon>Alphaproteobacteria</taxon>
        <taxon>Rhodobacterales</taxon>
        <taxon>Paracoccaceae</taxon>
        <taxon>Paracoccus</taxon>
    </lineage>
</organism>
<accession>A0A6L6J206</accession>
<evidence type="ECO:0000259" key="1">
    <source>
        <dbReference type="Pfam" id="PF07700"/>
    </source>
</evidence>
<gene>
    <name evidence="2" type="ORF">GL284_11040</name>
</gene>
<protein>
    <submittedName>
        <fullName evidence="2">Heme NO-binding protein</fullName>
    </submittedName>
</protein>
<dbReference type="SUPFAM" id="SSF111126">
    <property type="entry name" value="Ligand-binding domain in the NO signalling and Golgi transport"/>
    <property type="match status" value="1"/>
</dbReference>
<dbReference type="InterPro" id="IPR024096">
    <property type="entry name" value="NO_sig/Golgi_transp_ligand-bd"/>
</dbReference>
<evidence type="ECO:0000313" key="3">
    <source>
        <dbReference type="Proteomes" id="UP000478740"/>
    </source>
</evidence>
<comment type="caution">
    <text evidence="2">The sequence shown here is derived from an EMBL/GenBank/DDBJ whole genome shotgun (WGS) entry which is preliminary data.</text>
</comment>
<proteinExistence type="predicted"/>
<keyword evidence="3" id="KW-1185">Reference proteome</keyword>
<sequence>MDGMINHAIESFLKSSYGNAFWNDTLCRARVEPQGFLSMSGPKLGATSRVLNAAAISLGKPVHELLEDLGAWLVRVEPIRRLLRFGGRDFGDFVLSLEELPGRARMILPDLALEELQVSQDEMGDYVIGAKGMPRGWIWAIAGALRGMADDYGTLALISVDGCTITLSIALVEHAASRPFDLAPDHPPGQAA</sequence>
<dbReference type="RefSeq" id="WP_155044692.1">
    <property type="nucleotide sequence ID" value="NZ_WMIH01000009.1"/>
</dbReference>
<dbReference type="Pfam" id="PF07700">
    <property type="entry name" value="HNOB"/>
    <property type="match status" value="1"/>
</dbReference>
<dbReference type="AlphaFoldDB" id="A0A6L6J206"/>
<dbReference type="InterPro" id="IPR011644">
    <property type="entry name" value="Heme_NO-bd"/>
</dbReference>
<dbReference type="GO" id="GO:0020037">
    <property type="term" value="F:heme binding"/>
    <property type="evidence" value="ECO:0007669"/>
    <property type="project" value="InterPro"/>
</dbReference>
<evidence type="ECO:0000313" key="2">
    <source>
        <dbReference type="EMBL" id="MTH64804.1"/>
    </source>
</evidence>
<feature type="domain" description="Heme NO-binding" evidence="1">
    <location>
        <begin position="3"/>
        <end position="152"/>
    </location>
</feature>
<dbReference type="InterPro" id="IPR038158">
    <property type="entry name" value="H-NOX_domain_sf"/>
</dbReference>
<dbReference type="EMBL" id="WMII01000009">
    <property type="protein sequence ID" value="MTH64804.1"/>
    <property type="molecule type" value="Genomic_DNA"/>
</dbReference>